<protein>
    <recommendedName>
        <fullName evidence="7">FecR protein domain-containing protein</fullName>
    </recommendedName>
</protein>
<gene>
    <name evidence="5" type="ORF">GCM10017764_14950</name>
</gene>
<dbReference type="InterPro" id="IPR012373">
    <property type="entry name" value="Ferrdict_sens_TM"/>
</dbReference>
<reference evidence="6" key="1">
    <citation type="journal article" date="2019" name="Int. J. Syst. Evol. Microbiol.">
        <title>The Global Catalogue of Microorganisms (GCM) 10K type strain sequencing project: providing services to taxonomists for standard genome sequencing and annotation.</title>
        <authorList>
            <consortium name="The Broad Institute Genomics Platform"/>
            <consortium name="The Broad Institute Genome Sequencing Center for Infectious Disease"/>
            <person name="Wu L."/>
            <person name="Ma J."/>
        </authorList>
    </citation>
    <scope>NUCLEOTIDE SEQUENCE [LARGE SCALE GENOMIC DNA]</scope>
    <source>
        <strain evidence="6">CGMCC 1.12966</strain>
    </source>
</reference>
<evidence type="ECO:0000259" key="3">
    <source>
        <dbReference type="Pfam" id="PF04773"/>
    </source>
</evidence>
<evidence type="ECO:0000313" key="5">
    <source>
        <dbReference type="EMBL" id="GHE32947.1"/>
    </source>
</evidence>
<feature type="domain" description="FecR protein" evidence="3">
    <location>
        <begin position="143"/>
        <end position="227"/>
    </location>
</feature>
<evidence type="ECO:0000256" key="2">
    <source>
        <dbReference type="SAM" id="Phobius"/>
    </source>
</evidence>
<comment type="caution">
    <text evidence="5">The sequence shown here is derived from an EMBL/GenBank/DDBJ whole genome shotgun (WGS) entry which is preliminary data.</text>
</comment>
<evidence type="ECO:0000313" key="6">
    <source>
        <dbReference type="Proteomes" id="UP000620550"/>
    </source>
</evidence>
<evidence type="ECO:0000256" key="1">
    <source>
        <dbReference type="SAM" id="MobiDB-lite"/>
    </source>
</evidence>
<dbReference type="PANTHER" id="PTHR30273">
    <property type="entry name" value="PERIPLASMIC SIGNAL SENSOR AND SIGMA FACTOR ACTIVATOR FECR-RELATED"/>
    <property type="match status" value="1"/>
</dbReference>
<name>A0ABQ3HXH6_9SPHI</name>
<feature type="domain" description="Protein FecR C-terminal" evidence="4">
    <location>
        <begin position="285"/>
        <end position="350"/>
    </location>
</feature>
<organism evidence="5 6">
    <name type="scientific">Sphingobacterium griseoflavum</name>
    <dbReference type="NCBI Taxonomy" id="1474952"/>
    <lineage>
        <taxon>Bacteria</taxon>
        <taxon>Pseudomonadati</taxon>
        <taxon>Bacteroidota</taxon>
        <taxon>Sphingobacteriia</taxon>
        <taxon>Sphingobacteriales</taxon>
        <taxon>Sphingobacteriaceae</taxon>
        <taxon>Sphingobacterium</taxon>
    </lineage>
</organism>
<dbReference type="InterPro" id="IPR032508">
    <property type="entry name" value="FecR_C"/>
</dbReference>
<sequence length="370" mass="41924">MKFGKSRRKGEQDAFDKKQQARKKILENPTIIEDIFNDQDWQSFEQQNTEREVPSAKMQAAIEKDIHAASEQESRKERKEVRIRRLIAYAAAASVLLLMTFNLWRWNGQEQSAMQSSRVEQKQVPLTDSGWVVLANNESTDSAVVLPDQSKVKLFAHSSIRYRRHFTAHSREIQLDGKAYFAVAKDPSRPFSVYANATKTTALGTSFTIDTRSNERQTTIKLHSGKVLVASTAKKPAFANIFLDNIGENLLFDAGMRLVAHSGKKAIEPKPTTASAAMAQNSPRLQLDNIPLDDVFAALEKAYNISIKINNQSIEKIQYTGTIEPEREQVQDVLAVICLINDLRYEVDANGQYHIYKQEQNNTHNKQENL</sequence>
<dbReference type="PIRSF" id="PIRSF018266">
    <property type="entry name" value="FecR"/>
    <property type="match status" value="1"/>
</dbReference>
<evidence type="ECO:0000259" key="4">
    <source>
        <dbReference type="Pfam" id="PF16344"/>
    </source>
</evidence>
<keyword evidence="2" id="KW-0472">Membrane</keyword>
<keyword evidence="6" id="KW-1185">Reference proteome</keyword>
<dbReference type="RefSeq" id="WP_189626028.1">
    <property type="nucleotide sequence ID" value="NZ_BNAF01000005.1"/>
</dbReference>
<dbReference type="InterPro" id="IPR006860">
    <property type="entry name" value="FecR"/>
</dbReference>
<dbReference type="Pfam" id="PF16344">
    <property type="entry name" value="FecR_C"/>
    <property type="match status" value="1"/>
</dbReference>
<feature type="region of interest" description="Disordered" evidence="1">
    <location>
        <begin position="1"/>
        <end position="21"/>
    </location>
</feature>
<dbReference type="PANTHER" id="PTHR30273:SF2">
    <property type="entry name" value="PROTEIN FECR"/>
    <property type="match status" value="1"/>
</dbReference>
<feature type="compositionally biased region" description="Basic and acidic residues" evidence="1">
    <location>
        <begin position="9"/>
        <end position="19"/>
    </location>
</feature>
<proteinExistence type="predicted"/>
<dbReference type="Pfam" id="PF04773">
    <property type="entry name" value="FecR"/>
    <property type="match status" value="1"/>
</dbReference>
<dbReference type="Proteomes" id="UP000620550">
    <property type="component" value="Unassembled WGS sequence"/>
</dbReference>
<feature type="transmembrane region" description="Helical" evidence="2">
    <location>
        <begin position="86"/>
        <end position="106"/>
    </location>
</feature>
<evidence type="ECO:0008006" key="7">
    <source>
        <dbReference type="Google" id="ProtNLM"/>
    </source>
</evidence>
<keyword evidence="2" id="KW-1133">Transmembrane helix</keyword>
<keyword evidence="2" id="KW-0812">Transmembrane</keyword>
<accession>A0ABQ3HXH6</accession>
<dbReference type="Gene3D" id="3.55.50.30">
    <property type="match status" value="1"/>
</dbReference>
<dbReference type="EMBL" id="BNAF01000005">
    <property type="protein sequence ID" value="GHE32947.1"/>
    <property type="molecule type" value="Genomic_DNA"/>
</dbReference>
<dbReference type="Gene3D" id="2.60.120.1440">
    <property type="match status" value="1"/>
</dbReference>